<dbReference type="InterPro" id="IPR000782">
    <property type="entry name" value="FAS1_domain"/>
</dbReference>
<evidence type="ECO:0000259" key="3">
    <source>
        <dbReference type="PROSITE" id="PS50213"/>
    </source>
</evidence>
<dbReference type="OrthoDB" id="286301at2759"/>
<dbReference type="InterPro" id="IPR036378">
    <property type="entry name" value="FAS1_dom_sf"/>
</dbReference>
<keyword evidence="5" id="KW-1185">Reference proteome</keyword>
<reference evidence="4 5" key="1">
    <citation type="submission" date="2014-04" db="EMBL/GenBank/DDBJ databases">
        <authorList>
            <consortium name="DOE Joint Genome Institute"/>
            <person name="Kuo A."/>
            <person name="Kohler A."/>
            <person name="Jargeat P."/>
            <person name="Nagy L.G."/>
            <person name="Floudas D."/>
            <person name="Copeland A."/>
            <person name="Barry K.W."/>
            <person name="Cichocki N."/>
            <person name="Veneault-Fourrey C."/>
            <person name="LaButti K."/>
            <person name="Lindquist E.A."/>
            <person name="Lipzen A."/>
            <person name="Lundell T."/>
            <person name="Morin E."/>
            <person name="Murat C."/>
            <person name="Sun H."/>
            <person name="Tunlid A."/>
            <person name="Henrissat B."/>
            <person name="Grigoriev I.V."/>
            <person name="Hibbett D.S."/>
            <person name="Martin F."/>
            <person name="Nordberg H.P."/>
            <person name="Cantor M.N."/>
            <person name="Hua S.X."/>
        </authorList>
    </citation>
    <scope>NUCLEOTIDE SEQUENCE [LARGE SCALE GENOMIC DNA]</scope>
    <source>
        <strain evidence="4 5">Ve08.2h10</strain>
    </source>
</reference>
<evidence type="ECO:0000313" key="5">
    <source>
        <dbReference type="Proteomes" id="UP000054538"/>
    </source>
</evidence>
<dbReference type="SUPFAM" id="SSF82153">
    <property type="entry name" value="FAS1 domain"/>
    <property type="match status" value="2"/>
</dbReference>
<feature type="chain" id="PRO_5002221092" description="FAS1 domain-containing protein" evidence="2">
    <location>
        <begin position="20"/>
        <end position="389"/>
    </location>
</feature>
<dbReference type="Gene3D" id="2.30.180.10">
    <property type="entry name" value="FAS1 domain"/>
    <property type="match status" value="2"/>
</dbReference>
<name>A0A0D0E7C4_9AGAM</name>
<reference evidence="5" key="2">
    <citation type="submission" date="2015-01" db="EMBL/GenBank/DDBJ databases">
        <title>Evolutionary Origins and Diversification of the Mycorrhizal Mutualists.</title>
        <authorList>
            <consortium name="DOE Joint Genome Institute"/>
            <consortium name="Mycorrhizal Genomics Consortium"/>
            <person name="Kohler A."/>
            <person name="Kuo A."/>
            <person name="Nagy L.G."/>
            <person name="Floudas D."/>
            <person name="Copeland A."/>
            <person name="Barry K.W."/>
            <person name="Cichocki N."/>
            <person name="Veneault-Fourrey C."/>
            <person name="LaButti K."/>
            <person name="Lindquist E.A."/>
            <person name="Lipzen A."/>
            <person name="Lundell T."/>
            <person name="Morin E."/>
            <person name="Murat C."/>
            <person name="Riley R."/>
            <person name="Ohm R."/>
            <person name="Sun H."/>
            <person name="Tunlid A."/>
            <person name="Henrissat B."/>
            <person name="Grigoriev I.V."/>
            <person name="Hibbett D.S."/>
            <person name="Martin F."/>
        </authorList>
    </citation>
    <scope>NUCLEOTIDE SEQUENCE [LARGE SCALE GENOMIC DNA]</scope>
    <source>
        <strain evidence="5">Ve08.2h10</strain>
    </source>
</reference>
<dbReference type="PANTHER" id="PTHR10900:SF77">
    <property type="entry name" value="FI19380P1"/>
    <property type="match status" value="1"/>
</dbReference>
<feature type="signal peptide" evidence="2">
    <location>
        <begin position="1"/>
        <end position="19"/>
    </location>
</feature>
<keyword evidence="2" id="KW-0732">Signal</keyword>
<dbReference type="EMBL" id="KN824929">
    <property type="protein sequence ID" value="KIK97589.1"/>
    <property type="molecule type" value="Genomic_DNA"/>
</dbReference>
<feature type="transmembrane region" description="Helical" evidence="1">
    <location>
        <begin position="365"/>
        <end position="385"/>
    </location>
</feature>
<feature type="domain" description="FAS1" evidence="3">
    <location>
        <begin position="176"/>
        <end position="317"/>
    </location>
</feature>
<evidence type="ECO:0000256" key="1">
    <source>
        <dbReference type="SAM" id="Phobius"/>
    </source>
</evidence>
<keyword evidence="1" id="KW-0812">Transmembrane</keyword>
<accession>A0A0D0E7C4</accession>
<keyword evidence="1" id="KW-0472">Membrane</keyword>
<organism evidence="4 5">
    <name type="scientific">Paxillus rubicundulus Ve08.2h10</name>
    <dbReference type="NCBI Taxonomy" id="930991"/>
    <lineage>
        <taxon>Eukaryota</taxon>
        <taxon>Fungi</taxon>
        <taxon>Dikarya</taxon>
        <taxon>Basidiomycota</taxon>
        <taxon>Agaricomycotina</taxon>
        <taxon>Agaricomycetes</taxon>
        <taxon>Agaricomycetidae</taxon>
        <taxon>Boletales</taxon>
        <taxon>Paxilineae</taxon>
        <taxon>Paxillaceae</taxon>
        <taxon>Paxillus</taxon>
    </lineage>
</organism>
<dbReference type="GO" id="GO:0005615">
    <property type="term" value="C:extracellular space"/>
    <property type="evidence" value="ECO:0007669"/>
    <property type="project" value="TreeGrafter"/>
</dbReference>
<dbReference type="SMART" id="SM00554">
    <property type="entry name" value="FAS1"/>
    <property type="match status" value="2"/>
</dbReference>
<dbReference type="STRING" id="930991.A0A0D0E7C4"/>
<evidence type="ECO:0000256" key="2">
    <source>
        <dbReference type="SAM" id="SignalP"/>
    </source>
</evidence>
<dbReference type="Pfam" id="PF02469">
    <property type="entry name" value="Fasciclin"/>
    <property type="match status" value="2"/>
</dbReference>
<feature type="domain" description="FAS1" evidence="3">
    <location>
        <begin position="19"/>
        <end position="172"/>
    </location>
</feature>
<dbReference type="PROSITE" id="PS50213">
    <property type="entry name" value="FAS1"/>
    <property type="match status" value="2"/>
</dbReference>
<keyword evidence="1" id="KW-1133">Transmembrane helix</keyword>
<sequence>MFLLVPAFAAAASAPVVLGQSYLDGLVQTLTTNGLTQLASIATSLNGTAVGQGLLSQLPEGNKTLFAPTNEALSAVDPATASNDTLLADIFSYHVVSGDFVNETQTYPNVTIGRTLLNDSAFVTLEGGKSQVLAWSKAENGSMIALNQGSNITTVNTTTYNNTEIIIVNSVLIPPPNMTDIFGNASYELTALFSVLQSVSVTNGPSVFSGLTSARGITLFAPNNGGVQAAESSFPGLESNTTAFAAVISNHIINGTSVYSPGMTGNSSLVSAGGQKFAFSNNATGLFVSVGGSNAAQIVKTNVLASNGVIHVVNGVLVDTNTDPAVASSAYESATSVAAQPVTETGPVGVSATLPPDGGGGSGAAVMNVASDFAVMGVFIGLILVGQMV</sequence>
<gene>
    <name evidence="4" type="ORF">PAXRUDRAFT_824797</name>
</gene>
<dbReference type="InParanoid" id="A0A0D0E7C4"/>
<protein>
    <recommendedName>
        <fullName evidence="3">FAS1 domain-containing protein</fullName>
    </recommendedName>
</protein>
<dbReference type="Proteomes" id="UP000054538">
    <property type="component" value="Unassembled WGS sequence"/>
</dbReference>
<dbReference type="InterPro" id="IPR050904">
    <property type="entry name" value="Adhesion/Biosynth-related"/>
</dbReference>
<proteinExistence type="predicted"/>
<evidence type="ECO:0000313" key="4">
    <source>
        <dbReference type="EMBL" id="KIK97589.1"/>
    </source>
</evidence>
<dbReference type="AlphaFoldDB" id="A0A0D0E7C4"/>
<dbReference type="PANTHER" id="PTHR10900">
    <property type="entry name" value="PERIOSTIN-RELATED"/>
    <property type="match status" value="1"/>
</dbReference>
<dbReference type="HOGENOM" id="CLU_033355_1_0_1"/>